<sequence length="203" mass="22969">MDSTSASQTHMAILNILEFPDPRLRTIAKPVEVVDDAVRQLIDDMFETMYEAPGIGLAATQVNVHKRIVVMDLSEDKSEPRVFINPEFEPLTEDMDQYQEGCLSVPGFYENVDRPQKVRIKALDRDGNPFEEVAEGLLAVCIQHECDHLNGKLFVDYLSTLKRDRIRKKLEKQHRQQARADRRHAAADQPGRKDAAADAAEVG</sequence>
<feature type="compositionally biased region" description="Basic and acidic residues" evidence="7">
    <location>
        <begin position="178"/>
        <end position="196"/>
    </location>
</feature>
<name>A0A3M5DKG1_PSEAI</name>
<evidence type="ECO:0000256" key="1">
    <source>
        <dbReference type="ARBA" id="ARBA00001954"/>
    </source>
</evidence>
<evidence type="ECO:0000256" key="4">
    <source>
        <dbReference type="ARBA" id="ARBA00022801"/>
    </source>
</evidence>
<dbReference type="PANTHER" id="PTHR10458">
    <property type="entry name" value="PEPTIDE DEFORMYLASE"/>
    <property type="match status" value="1"/>
</dbReference>
<evidence type="ECO:0000313" key="8">
    <source>
        <dbReference type="EMBL" id="RMS50512.1"/>
    </source>
</evidence>
<dbReference type="GO" id="GO:0006412">
    <property type="term" value="P:translation"/>
    <property type="evidence" value="ECO:0007669"/>
    <property type="project" value="UniProtKB-KW"/>
</dbReference>
<accession>A0A3M5DKG1</accession>
<dbReference type="EMBL" id="RBSQ01000918">
    <property type="protein sequence ID" value="RMS50512.1"/>
    <property type="molecule type" value="Genomic_DNA"/>
</dbReference>
<gene>
    <name evidence="8" type="ORF">ALP65_04153</name>
</gene>
<evidence type="ECO:0000256" key="2">
    <source>
        <dbReference type="ARBA" id="ARBA00010759"/>
    </source>
</evidence>
<comment type="similarity">
    <text evidence="2">Belongs to the polypeptide deformylase family.</text>
</comment>
<keyword evidence="4" id="KW-0378">Hydrolase</keyword>
<dbReference type="PANTHER" id="PTHR10458:SF21">
    <property type="entry name" value="PEPTIDE DEFORMYLASE"/>
    <property type="match status" value="1"/>
</dbReference>
<keyword evidence="3" id="KW-0479">Metal-binding</keyword>
<dbReference type="PRINTS" id="PR01576">
    <property type="entry name" value="PDEFORMYLASE"/>
</dbReference>
<evidence type="ECO:0000256" key="3">
    <source>
        <dbReference type="ARBA" id="ARBA00022723"/>
    </source>
</evidence>
<comment type="cofactor">
    <cofactor evidence="1">
        <name>Fe(2+)</name>
        <dbReference type="ChEBI" id="CHEBI:29033"/>
    </cofactor>
</comment>
<dbReference type="NCBIfam" id="NF001159">
    <property type="entry name" value="PRK00150.1-3"/>
    <property type="match status" value="1"/>
</dbReference>
<dbReference type="NCBIfam" id="TIGR00079">
    <property type="entry name" value="pept_deformyl"/>
    <property type="match status" value="1"/>
</dbReference>
<dbReference type="AlphaFoldDB" id="A0A3M5DKG1"/>
<dbReference type="Proteomes" id="UP000270834">
    <property type="component" value="Unassembled WGS sequence"/>
</dbReference>
<dbReference type="SUPFAM" id="SSF56420">
    <property type="entry name" value="Peptide deformylase"/>
    <property type="match status" value="1"/>
</dbReference>
<feature type="non-terminal residue" evidence="8">
    <location>
        <position position="203"/>
    </location>
</feature>
<evidence type="ECO:0000256" key="7">
    <source>
        <dbReference type="SAM" id="MobiDB-lite"/>
    </source>
</evidence>
<evidence type="ECO:0000256" key="5">
    <source>
        <dbReference type="ARBA" id="ARBA00022917"/>
    </source>
</evidence>
<evidence type="ECO:0000256" key="6">
    <source>
        <dbReference type="ARBA" id="ARBA00023004"/>
    </source>
</evidence>
<keyword evidence="6" id="KW-0408">Iron</keyword>
<reference evidence="8 9" key="1">
    <citation type="submission" date="2018-08" db="EMBL/GenBank/DDBJ databases">
        <title>Recombination of ecologically and evolutionarily significant loci maintains genetic cohesion in the Pseudomonas syringae species complex.</title>
        <authorList>
            <person name="Dillon M."/>
            <person name="Thakur S."/>
            <person name="Almeida R.N.D."/>
            <person name="Weir B.S."/>
            <person name="Guttman D.S."/>
        </authorList>
    </citation>
    <scope>NUCLEOTIDE SEQUENCE [LARGE SCALE GENOMIC DNA]</scope>
    <source>
        <strain evidence="8 9">ICMP 7846</strain>
    </source>
</reference>
<dbReference type="FunFam" id="3.90.45.10:FF:000001">
    <property type="entry name" value="Peptide deformylase"/>
    <property type="match status" value="1"/>
</dbReference>
<dbReference type="InterPro" id="IPR036821">
    <property type="entry name" value="Peptide_deformylase_sf"/>
</dbReference>
<dbReference type="Pfam" id="PF01327">
    <property type="entry name" value="Pep_deformylase"/>
    <property type="match status" value="1"/>
</dbReference>
<dbReference type="PIRSF" id="PIRSF004749">
    <property type="entry name" value="Pep_def"/>
    <property type="match status" value="1"/>
</dbReference>
<evidence type="ECO:0000313" key="9">
    <source>
        <dbReference type="Proteomes" id="UP000270834"/>
    </source>
</evidence>
<keyword evidence="5" id="KW-0648">Protein biosynthesis</keyword>
<dbReference type="HAMAP" id="MF_00163">
    <property type="entry name" value="Pep_deformylase"/>
    <property type="match status" value="1"/>
</dbReference>
<dbReference type="CDD" id="cd00487">
    <property type="entry name" value="Pep_deformylase"/>
    <property type="match status" value="1"/>
</dbReference>
<organism evidence="8 9">
    <name type="scientific">Pseudomonas aeruginosa</name>
    <dbReference type="NCBI Taxonomy" id="287"/>
    <lineage>
        <taxon>Bacteria</taxon>
        <taxon>Pseudomonadati</taxon>
        <taxon>Pseudomonadota</taxon>
        <taxon>Gammaproteobacteria</taxon>
        <taxon>Pseudomonadales</taxon>
        <taxon>Pseudomonadaceae</taxon>
        <taxon>Pseudomonas</taxon>
    </lineage>
</organism>
<dbReference type="GO" id="GO:0046872">
    <property type="term" value="F:metal ion binding"/>
    <property type="evidence" value="ECO:0007669"/>
    <property type="project" value="UniProtKB-KW"/>
</dbReference>
<dbReference type="Gene3D" id="3.90.45.10">
    <property type="entry name" value="Peptide deformylase"/>
    <property type="match status" value="1"/>
</dbReference>
<dbReference type="InterPro" id="IPR023635">
    <property type="entry name" value="Peptide_deformylase"/>
</dbReference>
<feature type="region of interest" description="Disordered" evidence="7">
    <location>
        <begin position="169"/>
        <end position="203"/>
    </location>
</feature>
<proteinExistence type="inferred from homology"/>
<dbReference type="GO" id="GO:0042586">
    <property type="term" value="F:peptide deformylase activity"/>
    <property type="evidence" value="ECO:0007669"/>
    <property type="project" value="InterPro"/>
</dbReference>
<protein>
    <submittedName>
        <fullName evidence="8">Uncharacterized protein</fullName>
    </submittedName>
</protein>
<comment type="caution">
    <text evidence="8">The sequence shown here is derived from an EMBL/GenBank/DDBJ whole genome shotgun (WGS) entry which is preliminary data.</text>
</comment>